<dbReference type="EMBL" id="JBHUEY010000012">
    <property type="protein sequence ID" value="MFD1785804.1"/>
    <property type="molecule type" value="Genomic_DNA"/>
</dbReference>
<sequence length="138" mass="14689">MGIAFISKVSDYAAYRVAAKALVNTAAGEAQASLVSSSPMQSYVDAQLYTEAKAYETAPLASYPWMQAIADEMGTTKATVYSRIMTQKTLADAILQAIEAVRMSTMKQIDDADDSQLAIDAIVTAAQTSIAVIVSTYT</sequence>
<evidence type="ECO:0000313" key="2">
    <source>
        <dbReference type="Proteomes" id="UP001597237"/>
    </source>
</evidence>
<comment type="caution">
    <text evidence="1">The sequence shown here is derived from an EMBL/GenBank/DDBJ whole genome shotgun (WGS) entry which is preliminary data.</text>
</comment>
<protein>
    <submittedName>
        <fullName evidence="1">Uncharacterized protein</fullName>
    </submittedName>
</protein>
<keyword evidence="2" id="KW-1185">Reference proteome</keyword>
<dbReference type="RefSeq" id="WP_377283383.1">
    <property type="nucleotide sequence ID" value="NZ_JBHRSI010000009.1"/>
</dbReference>
<dbReference type="Proteomes" id="UP001597237">
    <property type="component" value="Unassembled WGS sequence"/>
</dbReference>
<gene>
    <name evidence="1" type="ORF">ACFSC0_20595</name>
</gene>
<organism evidence="1 2">
    <name type="scientific">Phenylobacterium terrae</name>
    <dbReference type="NCBI Taxonomy" id="2665495"/>
    <lineage>
        <taxon>Bacteria</taxon>
        <taxon>Pseudomonadati</taxon>
        <taxon>Pseudomonadota</taxon>
        <taxon>Alphaproteobacteria</taxon>
        <taxon>Caulobacterales</taxon>
        <taxon>Caulobacteraceae</taxon>
        <taxon>Phenylobacterium</taxon>
    </lineage>
</organism>
<name>A0ABW4N796_9CAUL</name>
<accession>A0ABW4N796</accession>
<evidence type="ECO:0000313" key="1">
    <source>
        <dbReference type="EMBL" id="MFD1785804.1"/>
    </source>
</evidence>
<reference evidence="2" key="1">
    <citation type="journal article" date="2019" name="Int. J. Syst. Evol. Microbiol.">
        <title>The Global Catalogue of Microorganisms (GCM) 10K type strain sequencing project: providing services to taxonomists for standard genome sequencing and annotation.</title>
        <authorList>
            <consortium name="The Broad Institute Genomics Platform"/>
            <consortium name="The Broad Institute Genome Sequencing Center for Infectious Disease"/>
            <person name="Wu L."/>
            <person name="Ma J."/>
        </authorList>
    </citation>
    <scope>NUCLEOTIDE SEQUENCE [LARGE SCALE GENOMIC DNA]</scope>
    <source>
        <strain evidence="2">DFY28</strain>
    </source>
</reference>
<proteinExistence type="predicted"/>